<reference evidence="2 3" key="1">
    <citation type="submission" date="2023-01" db="EMBL/GenBank/DDBJ databases">
        <title>Characterization of estradiol degrading bacteria Microbacterium sp. MZT7 and reveal degrading genes through genome analysis.</title>
        <authorList>
            <person name="Hao P."/>
            <person name="Gao Y."/>
        </authorList>
    </citation>
    <scope>NUCLEOTIDE SEQUENCE [LARGE SCALE GENOMIC DNA]</scope>
    <source>
        <strain evidence="2 3">MZT7</strain>
    </source>
</reference>
<proteinExistence type="predicted"/>
<feature type="region of interest" description="Disordered" evidence="1">
    <location>
        <begin position="54"/>
        <end position="73"/>
    </location>
</feature>
<dbReference type="EMBL" id="CP082781">
    <property type="protein sequence ID" value="UGS27569.1"/>
    <property type="molecule type" value="Genomic_DNA"/>
</dbReference>
<feature type="region of interest" description="Disordered" evidence="1">
    <location>
        <begin position="1"/>
        <end position="23"/>
    </location>
</feature>
<evidence type="ECO:0000313" key="2">
    <source>
        <dbReference type="EMBL" id="UGS27569.1"/>
    </source>
</evidence>
<name>A0ABY3RUE1_9MICO</name>
<evidence type="ECO:0000313" key="3">
    <source>
        <dbReference type="Proteomes" id="UP001199642"/>
    </source>
</evidence>
<evidence type="ECO:0008006" key="4">
    <source>
        <dbReference type="Google" id="ProtNLM"/>
    </source>
</evidence>
<feature type="compositionally biased region" description="Basic and acidic residues" evidence="1">
    <location>
        <begin position="10"/>
        <end position="19"/>
    </location>
</feature>
<sequence>MAWELVDNIRGPKGDKGDRGTISSISVATLPPEASATASMSGTTDVHVHFGIPRGAKGEQGVPGTLSSASAESVPADAPAEVIMSGTTEVKHAHFKVPRGLPGTNAIENDAAVAAYVLAVDSATKAALNGDYPVKRVWDGTAYPARVPGATNLFIGPVDPGLAMTSDDVWADPAVTTIAEVVAAILDPSSAMRAAIQTAVVAPSVSIPLTLRNGESAQYTVVNGIPGFYGWNCPQGAQNRLAGTVKIPQGWNTAAVRIFYIPAVSGSGNLRLARAGVAYKSGAPVRTFGVSTNTLVVGPIDSVSSHVVSGSLDVTDMDEISIEVQRTGNSTSDTFAAAIFILSARLERLS</sequence>
<dbReference type="Proteomes" id="UP001199642">
    <property type="component" value="Chromosome"/>
</dbReference>
<dbReference type="RefSeq" id="WP_231820901.1">
    <property type="nucleotide sequence ID" value="NZ_CP082781.1"/>
</dbReference>
<protein>
    <recommendedName>
        <fullName evidence="4">Minor tail protein</fullName>
    </recommendedName>
</protein>
<gene>
    <name evidence="2" type="ORF">K8F61_05110</name>
</gene>
<keyword evidence="3" id="KW-1185">Reference proteome</keyword>
<accession>A0ABY3RUE1</accession>
<organism evidence="2 3">
    <name type="scientific">Microbacterium resistens</name>
    <dbReference type="NCBI Taxonomy" id="156977"/>
    <lineage>
        <taxon>Bacteria</taxon>
        <taxon>Bacillati</taxon>
        <taxon>Actinomycetota</taxon>
        <taxon>Actinomycetes</taxon>
        <taxon>Micrococcales</taxon>
        <taxon>Microbacteriaceae</taxon>
        <taxon>Microbacterium</taxon>
    </lineage>
</organism>
<evidence type="ECO:0000256" key="1">
    <source>
        <dbReference type="SAM" id="MobiDB-lite"/>
    </source>
</evidence>